<dbReference type="RefSeq" id="WP_216548895.1">
    <property type="nucleotide sequence ID" value="NZ_JAHLQO010000003.1"/>
</dbReference>
<feature type="domain" description="DNA mismatch repair proteins mutS family" evidence="8">
    <location>
        <begin position="701"/>
        <end position="717"/>
    </location>
</feature>
<dbReference type="InterPro" id="IPR007696">
    <property type="entry name" value="DNA_mismatch_repair_MutS_core"/>
</dbReference>
<dbReference type="Proteomes" id="UP000783742">
    <property type="component" value="Unassembled WGS sequence"/>
</dbReference>
<dbReference type="InterPro" id="IPR000432">
    <property type="entry name" value="DNA_mismatch_repair_MutS_C"/>
</dbReference>
<proteinExistence type="inferred from homology"/>
<name>A0ABS6FII5_9FIRM</name>
<dbReference type="PANTHER" id="PTHR11361:SF34">
    <property type="entry name" value="DNA MISMATCH REPAIR PROTEIN MSH1, MITOCHONDRIAL"/>
    <property type="match status" value="1"/>
</dbReference>
<evidence type="ECO:0000256" key="3">
    <source>
        <dbReference type="ARBA" id="ARBA00022840"/>
    </source>
</evidence>
<reference evidence="9 10" key="1">
    <citation type="submission" date="2021-06" db="EMBL/GenBank/DDBJ databases">
        <authorList>
            <person name="Sun Q."/>
            <person name="Li D."/>
        </authorList>
    </citation>
    <scope>NUCLEOTIDE SEQUENCE [LARGE SCALE GENOMIC DNA]</scope>
    <source>
        <strain evidence="9 10">MSJ-1</strain>
    </source>
</reference>
<evidence type="ECO:0000259" key="8">
    <source>
        <dbReference type="PROSITE" id="PS00486"/>
    </source>
</evidence>
<evidence type="ECO:0000256" key="5">
    <source>
        <dbReference type="HAMAP-Rule" id="MF_00096"/>
    </source>
</evidence>
<keyword evidence="3 5" id="KW-0067">ATP-binding</keyword>
<evidence type="ECO:0000256" key="7">
    <source>
        <dbReference type="RuleBase" id="RU003756"/>
    </source>
</evidence>
<keyword evidence="2 5" id="KW-0547">Nucleotide-binding</keyword>
<feature type="binding site" evidence="5">
    <location>
        <begin position="627"/>
        <end position="634"/>
    </location>
    <ligand>
        <name>ATP</name>
        <dbReference type="ChEBI" id="CHEBI:30616"/>
    </ligand>
</feature>
<dbReference type="Pfam" id="PF05190">
    <property type="entry name" value="MutS_IV"/>
    <property type="match status" value="1"/>
</dbReference>
<dbReference type="InterPro" id="IPR005748">
    <property type="entry name" value="DNA_mismatch_repair_MutS"/>
</dbReference>
<dbReference type="Pfam" id="PF05188">
    <property type="entry name" value="MutS_II"/>
    <property type="match status" value="1"/>
</dbReference>
<protein>
    <recommendedName>
        <fullName evidence="5 6">DNA mismatch repair protein MutS</fullName>
    </recommendedName>
</protein>
<dbReference type="CDD" id="cd03284">
    <property type="entry name" value="ABC_MutS1"/>
    <property type="match status" value="1"/>
</dbReference>
<dbReference type="InterPro" id="IPR045076">
    <property type="entry name" value="MutS"/>
</dbReference>
<dbReference type="Pfam" id="PF05192">
    <property type="entry name" value="MutS_III"/>
    <property type="match status" value="1"/>
</dbReference>
<dbReference type="SMART" id="SM00533">
    <property type="entry name" value="MUTSd"/>
    <property type="match status" value="1"/>
</dbReference>
<keyword evidence="5 7" id="KW-0227">DNA damage</keyword>
<dbReference type="PIRSF" id="PIRSF037677">
    <property type="entry name" value="DNA_mis_repair_Msh6"/>
    <property type="match status" value="1"/>
</dbReference>
<dbReference type="PANTHER" id="PTHR11361">
    <property type="entry name" value="DNA MISMATCH REPAIR PROTEIN MUTS FAMILY MEMBER"/>
    <property type="match status" value="1"/>
</dbReference>
<dbReference type="SMART" id="SM00534">
    <property type="entry name" value="MUTSac"/>
    <property type="match status" value="1"/>
</dbReference>
<dbReference type="InterPro" id="IPR007860">
    <property type="entry name" value="DNA_mmatch_repair_MutS_con_dom"/>
</dbReference>
<evidence type="ECO:0000256" key="1">
    <source>
        <dbReference type="ARBA" id="ARBA00006271"/>
    </source>
</evidence>
<dbReference type="NCBIfam" id="TIGR01070">
    <property type="entry name" value="mutS1"/>
    <property type="match status" value="1"/>
</dbReference>
<sequence length="872" mass="100832">MNREKLTPMMQQYLEVKDENPDAILFFRLGDFYEMFFDDAITASRELELTLTRRSAGLEEKAPMCGVPYHVASGYISKLIDKGYKVAICDQVEDPKEAKGIVKREVTQIITPGTFIDNEYIRKDINNYLLAIYIDGYYLNLTYSDYSTGEIYFTEKTFLSKEELINFIKNEIYRISPNEVLINNNENIEIHKILESNNIFINSYEPENIKNADIFKDFNDFFSTEFKDNLKKVIKNNNFSDITSLKKLLQYLIITQKVNLSHINKLNYYDNFKFLVLDENSKRTLELTKGLNTFSKKESLLEILDRCNTSMGSRKLKKWVESPLINREKIIERQDLIESFTKNLLLQYKLDKLLKEVYDIERLVVKISNGTINPREIYSLKNTINNSIEIKDILENENDRLKEFSRNIINLSEISQNIDEILIDNPPVVIEENRIIKREYSKELDELFEIATEGKNWLLDFENKERQKTGIKNLKVKHNKILGFFIEVTKSNLDSVPDEYIRKQTLVGSERYFSLKLKETEDKIIGSKDRALDLQSHIYNNLKNSIKDEIYKIQILANKLSELDSLISLSKVAISNNYVRPNINEEGFIEIKNGRHPIVESYLKDDFFVPNDTFIDNKENMIHIITGPNMAGKSTYMRQVALITIMAHIGSFVPCDSANISIVDRIFTRIGASDNLAKGQSTFMVEMQEVANIIDNSTEKSLLILDEVGRGTSTFDGLAIANAIIEYIAENIKAKTLFATHYHELVHLEDKYDTITNLTIAVDKQDDDIIFLRKIIKGFTNNSYGIDVARLAGIDESIINRAKFILDIIEDENKNISINIDNSNNIDNHPTKENTELNKLVDKIKNIDILEVNPLQAFNILNEIIEKLRDVK</sequence>
<dbReference type="InterPro" id="IPR007695">
    <property type="entry name" value="DNA_mismatch_repair_MutS-lik_N"/>
</dbReference>
<dbReference type="HAMAP" id="MF_00096">
    <property type="entry name" value="MutS"/>
    <property type="match status" value="1"/>
</dbReference>
<dbReference type="InterPro" id="IPR017261">
    <property type="entry name" value="DNA_mismatch_repair_MutS/MSH"/>
</dbReference>
<evidence type="ECO:0000256" key="4">
    <source>
        <dbReference type="ARBA" id="ARBA00023204"/>
    </source>
</evidence>
<gene>
    <name evidence="5 9" type="primary">mutS</name>
    <name evidence="9" type="ORF">KQI68_04235</name>
</gene>
<organism evidence="9 10">
    <name type="scientific">Peptoniphilus ovalis</name>
    <dbReference type="NCBI Taxonomy" id="2841503"/>
    <lineage>
        <taxon>Bacteria</taxon>
        <taxon>Bacillati</taxon>
        <taxon>Bacillota</taxon>
        <taxon>Tissierellia</taxon>
        <taxon>Tissierellales</taxon>
        <taxon>Peptoniphilaceae</taxon>
        <taxon>Peptoniphilus</taxon>
    </lineage>
</organism>
<accession>A0ABS6FII5</accession>
<keyword evidence="10" id="KW-1185">Reference proteome</keyword>
<dbReference type="Pfam" id="PF00488">
    <property type="entry name" value="MutS_V"/>
    <property type="match status" value="1"/>
</dbReference>
<dbReference type="InterPro" id="IPR007861">
    <property type="entry name" value="DNA_mismatch_repair_MutS_clamp"/>
</dbReference>
<evidence type="ECO:0000313" key="9">
    <source>
        <dbReference type="EMBL" id="MBU5669046.1"/>
    </source>
</evidence>
<comment type="function">
    <text evidence="5">This protein is involved in the repair of mismatches in DNA. It is possible that it carries out the mismatch recognition step. This protein has a weak ATPase activity.</text>
</comment>
<comment type="caution">
    <text evidence="9">The sequence shown here is derived from an EMBL/GenBank/DDBJ whole genome shotgun (WGS) entry which is preliminary data.</text>
</comment>
<evidence type="ECO:0000256" key="2">
    <source>
        <dbReference type="ARBA" id="ARBA00022741"/>
    </source>
</evidence>
<evidence type="ECO:0000256" key="6">
    <source>
        <dbReference type="NCBIfam" id="TIGR01070"/>
    </source>
</evidence>
<dbReference type="EMBL" id="JAHLQO010000003">
    <property type="protein sequence ID" value="MBU5669046.1"/>
    <property type="molecule type" value="Genomic_DNA"/>
</dbReference>
<evidence type="ECO:0000313" key="10">
    <source>
        <dbReference type="Proteomes" id="UP000783742"/>
    </source>
</evidence>
<dbReference type="NCBIfam" id="NF003810">
    <property type="entry name" value="PRK05399.1"/>
    <property type="match status" value="1"/>
</dbReference>
<comment type="similarity">
    <text evidence="1 5 7">Belongs to the DNA mismatch repair MutS family.</text>
</comment>
<keyword evidence="4 5" id="KW-0234">DNA repair</keyword>
<keyword evidence="5 7" id="KW-0238">DNA-binding</keyword>
<dbReference type="Pfam" id="PF01624">
    <property type="entry name" value="MutS_I"/>
    <property type="match status" value="1"/>
</dbReference>
<dbReference type="PROSITE" id="PS00486">
    <property type="entry name" value="DNA_MISMATCH_REPAIR_2"/>
    <property type="match status" value="1"/>
</dbReference>